<proteinExistence type="predicted"/>
<gene>
    <name evidence="1" type="ORF">DY000_02039487</name>
</gene>
<reference evidence="1 2" key="1">
    <citation type="journal article" date="2020" name="BMC Genomics">
        <title>Intraspecific diversification of the crop wild relative Brassica cretica Lam. using demographic model selection.</title>
        <authorList>
            <person name="Kioukis A."/>
            <person name="Michalopoulou V.A."/>
            <person name="Briers L."/>
            <person name="Pirintsos S."/>
            <person name="Studholme D.J."/>
            <person name="Pavlidis P."/>
            <person name="Sarris P.F."/>
        </authorList>
    </citation>
    <scope>NUCLEOTIDE SEQUENCE [LARGE SCALE GENOMIC DNA]</scope>
    <source>
        <strain evidence="2">cv. PFS-1207/04</strain>
    </source>
</reference>
<sequence>MTTFMAPSSSDFPRFPSSRQTLFLLEWMIALFKSTMLERMRTITGSGECVHRQKTGRGLASPQNLGQTNSRARLQLHILAHATISSTPTGTVHAHQSISKLNAPCSISTTPPSVSAKCPIEQMTPITYKATCPSRLRATIRATCSLGPVPIRLRAYLGSAPPPIHELQTA</sequence>
<keyword evidence="2" id="KW-1185">Reference proteome</keyword>
<name>A0ABQ7B556_BRACR</name>
<dbReference type="EMBL" id="QGKV02001507">
    <property type="protein sequence ID" value="KAF3527306.1"/>
    <property type="molecule type" value="Genomic_DNA"/>
</dbReference>
<evidence type="ECO:0000313" key="2">
    <source>
        <dbReference type="Proteomes" id="UP000266723"/>
    </source>
</evidence>
<dbReference type="Proteomes" id="UP000266723">
    <property type="component" value="Unassembled WGS sequence"/>
</dbReference>
<comment type="caution">
    <text evidence="1">The sequence shown here is derived from an EMBL/GenBank/DDBJ whole genome shotgun (WGS) entry which is preliminary data.</text>
</comment>
<evidence type="ECO:0000313" key="1">
    <source>
        <dbReference type="EMBL" id="KAF3527306.1"/>
    </source>
</evidence>
<organism evidence="1 2">
    <name type="scientific">Brassica cretica</name>
    <name type="common">Mustard</name>
    <dbReference type="NCBI Taxonomy" id="69181"/>
    <lineage>
        <taxon>Eukaryota</taxon>
        <taxon>Viridiplantae</taxon>
        <taxon>Streptophyta</taxon>
        <taxon>Embryophyta</taxon>
        <taxon>Tracheophyta</taxon>
        <taxon>Spermatophyta</taxon>
        <taxon>Magnoliopsida</taxon>
        <taxon>eudicotyledons</taxon>
        <taxon>Gunneridae</taxon>
        <taxon>Pentapetalae</taxon>
        <taxon>rosids</taxon>
        <taxon>malvids</taxon>
        <taxon>Brassicales</taxon>
        <taxon>Brassicaceae</taxon>
        <taxon>Brassiceae</taxon>
        <taxon>Brassica</taxon>
    </lineage>
</organism>
<protein>
    <submittedName>
        <fullName evidence="1">Uncharacterized protein</fullName>
    </submittedName>
</protein>
<accession>A0ABQ7B556</accession>